<dbReference type="GO" id="GO:0007097">
    <property type="term" value="P:nuclear migration"/>
    <property type="evidence" value="ECO:0007669"/>
    <property type="project" value="TreeGrafter"/>
</dbReference>
<feature type="domain" description="CAP-Gly" evidence="16">
    <location>
        <begin position="28"/>
        <end position="70"/>
    </location>
</feature>
<dbReference type="Gene3D" id="2.30.30.190">
    <property type="entry name" value="CAP Gly-rich-like domain"/>
    <property type="match status" value="1"/>
</dbReference>
<dbReference type="FunFam" id="2.30.30.190:FF:000003">
    <property type="entry name" value="dynactin subunit 1 isoform X1"/>
    <property type="match status" value="1"/>
</dbReference>
<evidence type="ECO:0000256" key="4">
    <source>
        <dbReference type="ARBA" id="ARBA00011010"/>
    </source>
</evidence>
<comment type="subcellular location">
    <subcellularLocation>
        <location evidence="3">Cytoplasm</location>
        <location evidence="3">Cell cortex</location>
    </subcellularLocation>
    <subcellularLocation>
        <location evidence="1">Cytoplasm</location>
        <location evidence="1">Cytoskeleton</location>
        <location evidence="1">Microtubule organizing center</location>
        <location evidence="1">Centrosome</location>
        <location evidence="1">Centriole</location>
    </subcellularLocation>
    <subcellularLocation>
        <location evidence="2">Cytoplasm</location>
        <location evidence="2">Cytoskeleton</location>
        <location evidence="2">Spindle</location>
    </subcellularLocation>
</comment>
<keyword evidence="12" id="KW-0206">Cytoskeleton</keyword>
<dbReference type="GO" id="GO:0005874">
    <property type="term" value="C:microtubule"/>
    <property type="evidence" value="ECO:0007669"/>
    <property type="project" value="UniProtKB-KW"/>
</dbReference>
<keyword evidence="10" id="KW-0243">Dynein</keyword>
<dbReference type="InterPro" id="IPR000938">
    <property type="entry name" value="CAP-Gly_domain"/>
</dbReference>
<evidence type="ECO:0000256" key="12">
    <source>
        <dbReference type="ARBA" id="ARBA00023212"/>
    </source>
</evidence>
<name>A0AAD9JWY4_RIDPI</name>
<evidence type="ECO:0000256" key="5">
    <source>
        <dbReference type="ARBA" id="ARBA00016574"/>
    </source>
</evidence>
<dbReference type="PANTHER" id="PTHR18916:SF6">
    <property type="entry name" value="DYNACTIN SUBUNIT 1"/>
    <property type="match status" value="1"/>
</dbReference>
<comment type="similarity">
    <text evidence="4">Belongs to the dynactin 150 kDa subunit family.</text>
</comment>
<dbReference type="EMBL" id="JAODUO010001695">
    <property type="protein sequence ID" value="KAK2159705.1"/>
    <property type="molecule type" value="Genomic_DNA"/>
</dbReference>
<dbReference type="PROSITE" id="PS00845">
    <property type="entry name" value="CAP_GLY_1"/>
    <property type="match status" value="1"/>
</dbReference>
<feature type="region of interest" description="Disordered" evidence="15">
    <location>
        <begin position="415"/>
        <end position="440"/>
    </location>
</feature>
<feature type="compositionally biased region" description="Polar residues" evidence="15">
    <location>
        <begin position="191"/>
        <end position="203"/>
    </location>
</feature>
<evidence type="ECO:0000256" key="7">
    <source>
        <dbReference type="ARBA" id="ARBA00022618"/>
    </source>
</evidence>
<dbReference type="GO" id="GO:0000132">
    <property type="term" value="P:establishment of mitotic spindle orientation"/>
    <property type="evidence" value="ECO:0007669"/>
    <property type="project" value="TreeGrafter"/>
</dbReference>
<dbReference type="PANTHER" id="PTHR18916">
    <property type="entry name" value="DYNACTIN 1-RELATED MICROTUBULE-BINDING"/>
    <property type="match status" value="1"/>
</dbReference>
<evidence type="ECO:0000256" key="3">
    <source>
        <dbReference type="ARBA" id="ARBA00004544"/>
    </source>
</evidence>
<evidence type="ECO:0000256" key="13">
    <source>
        <dbReference type="ARBA" id="ARBA00023306"/>
    </source>
</evidence>
<evidence type="ECO:0000256" key="15">
    <source>
        <dbReference type="SAM" id="MobiDB-lite"/>
    </source>
</evidence>
<dbReference type="PROSITE" id="PS50245">
    <property type="entry name" value="CAP_GLY_2"/>
    <property type="match status" value="1"/>
</dbReference>
<evidence type="ECO:0000256" key="6">
    <source>
        <dbReference type="ARBA" id="ARBA00022490"/>
    </source>
</evidence>
<comment type="caution">
    <text evidence="17">The sequence shown here is derived from an EMBL/GenBank/DDBJ whole genome shotgun (WGS) entry which is preliminary data.</text>
</comment>
<keyword evidence="8" id="KW-0493">Microtubule</keyword>
<keyword evidence="13" id="KW-0131">Cell cycle</keyword>
<evidence type="ECO:0000313" key="18">
    <source>
        <dbReference type="Proteomes" id="UP001209878"/>
    </source>
</evidence>
<dbReference type="GO" id="GO:0008017">
    <property type="term" value="F:microtubule binding"/>
    <property type="evidence" value="ECO:0007669"/>
    <property type="project" value="UniProtKB-ARBA"/>
</dbReference>
<accession>A0AAD9JWY4</accession>
<feature type="compositionally biased region" description="Basic and acidic residues" evidence="15">
    <location>
        <begin position="207"/>
        <end position="223"/>
    </location>
</feature>
<proteinExistence type="inferred from homology"/>
<dbReference type="SMART" id="SM01052">
    <property type="entry name" value="CAP_GLY"/>
    <property type="match status" value="1"/>
</dbReference>
<dbReference type="GO" id="GO:0030286">
    <property type="term" value="C:dynein complex"/>
    <property type="evidence" value="ECO:0007669"/>
    <property type="project" value="UniProtKB-KW"/>
</dbReference>
<dbReference type="Proteomes" id="UP001209878">
    <property type="component" value="Unassembled WGS sequence"/>
</dbReference>
<dbReference type="Pfam" id="PF01302">
    <property type="entry name" value="CAP_GLY"/>
    <property type="match status" value="1"/>
</dbReference>
<feature type="region of interest" description="Disordered" evidence="15">
    <location>
        <begin position="80"/>
        <end position="225"/>
    </location>
</feature>
<evidence type="ECO:0000256" key="9">
    <source>
        <dbReference type="ARBA" id="ARBA00022776"/>
    </source>
</evidence>
<evidence type="ECO:0000256" key="1">
    <source>
        <dbReference type="ARBA" id="ARBA00004114"/>
    </source>
</evidence>
<sequence>MATPPPIKLGSKVEVIGKGIVGKVAYIGATLFSSGKWIGVVLDDAKGKNNGSVQGKKYFTCEDNHGIFVRQSQIVVVDEGDTTLTPSPPSKLAIYTGGDQAAKSPPQPQPQATPRTGGMSRKAGSTEDIAAKQQAQKKAQNRLSMSGLRPPSVGKTSFSRIAVATPDGESDGGSSGRSTPKGSDPAPGQDTPPSGATKQTPPTSAAKMKDAAKAPPAEEKKPTVADISAMTASITDKMESLQQQQEITNLRTELKDTEEKLETLKVKRAEDKVKLKELQKLKIQIQQLQEYKSKMQETQVDLQRQLQASKKEVKDVQESFESYKDEMADLAETVELATLDKEMAEEKNESLQQEVDSMKDKLEEVTLDLQIMKEELSEAASSDGVATNYQVKQLEQQNERLKEALVKLRDLSNHEKGENQRLQKQLDIHRAESTSLSKEKEKLASNLQQLEEEVIELKEQVDAAQGAAEMVEQLTEKMLEEEEQMQQLEEEKTDLEALCELNDELQESSRETELELREELDLARAHAVDLTSKLDAMQETIVDYDATINKFRQLVGQMQEQNDELRSKQVTAGSGKSDLPTIEMVDFKTKFAEVKAYTKAIDMELRKLDVQQANQHISYLTSFMPDSFSRVGGTETGVLVLLLIPRLVAKTDLLISQIRDKFDVPDALQREHVFSGHNGMTYIFVKNFIYELSVLQGTLKQYDQALGSCSAELLLRVGTLLQEFTAHETVIDSYIELLRKDQLDETVSLDRLKGTVSYFQHLYSVHLTEVAVDSTRLLMDVTQVFLAACDCLNVDISCLKLTLQPGQETSDVSILLKDIETFVNEIKVSSRKVKRRIPQQGALSAAPLSFSDEVRERLESGVETVRKLILVLQNAASGALQQAAILAGEQKEEDTEGTGLTVQKMVDLLTAAYDKTFGRGDTVFKSLRELAGNVAETTKQVAVAMENGEYDFDGTSEKKPIPPIVLRAELVKAELADTEKMKLKLEKKDEDIKELKRLLKLKQEELSEQQVRLGLLEKKLENATRDTHGQLERVQLRLDEANQQLKQKQKEFDDTIDALQGDIEALEGEKVELKEKIKLMSKKSMLEGFARGGAGQSGGVPAGLTGLPPGEGMKQSPMMLQQIASLRNALQLVRNENLRLKNAQMKAQLASLPPLDVPKKPIGLASPTGFVKLGESAEKDAASREDLAKLSKDTSGLLKELYQRCACPTVVDITKRKPGEVPVTDSVSPYHQLVQSATGLAGLQRKANELQVQVTTLLAAHRTGGQVRTDFSTFPTPEFAKLLHEKAGSSECVGSVSIPVAPGNGTTLPLHVQPLQLLHIHNHFLR</sequence>
<keyword evidence="18" id="KW-1185">Reference proteome</keyword>
<evidence type="ECO:0000256" key="2">
    <source>
        <dbReference type="ARBA" id="ARBA00004186"/>
    </source>
</evidence>
<dbReference type="GO" id="GO:0000922">
    <property type="term" value="C:spindle pole"/>
    <property type="evidence" value="ECO:0007669"/>
    <property type="project" value="TreeGrafter"/>
</dbReference>
<feature type="coiled-coil region" evidence="14">
    <location>
        <begin position="968"/>
        <end position="1083"/>
    </location>
</feature>
<dbReference type="InterPro" id="IPR036859">
    <property type="entry name" value="CAP-Gly_dom_sf"/>
</dbReference>
<evidence type="ECO:0000256" key="10">
    <source>
        <dbReference type="ARBA" id="ARBA00023017"/>
    </source>
</evidence>
<dbReference type="GO" id="GO:0005814">
    <property type="term" value="C:centriole"/>
    <property type="evidence" value="ECO:0007669"/>
    <property type="project" value="UniProtKB-SubCell"/>
</dbReference>
<evidence type="ECO:0000256" key="8">
    <source>
        <dbReference type="ARBA" id="ARBA00022701"/>
    </source>
</evidence>
<organism evidence="17 18">
    <name type="scientific">Ridgeia piscesae</name>
    <name type="common">Tubeworm</name>
    <dbReference type="NCBI Taxonomy" id="27915"/>
    <lineage>
        <taxon>Eukaryota</taxon>
        <taxon>Metazoa</taxon>
        <taxon>Spiralia</taxon>
        <taxon>Lophotrochozoa</taxon>
        <taxon>Annelida</taxon>
        <taxon>Polychaeta</taxon>
        <taxon>Sedentaria</taxon>
        <taxon>Canalipalpata</taxon>
        <taxon>Sabellida</taxon>
        <taxon>Siboglinidae</taxon>
        <taxon>Ridgeia</taxon>
    </lineage>
</organism>
<dbReference type="GO" id="GO:0000776">
    <property type="term" value="C:kinetochore"/>
    <property type="evidence" value="ECO:0007669"/>
    <property type="project" value="TreeGrafter"/>
</dbReference>
<reference evidence="17" key="1">
    <citation type="journal article" date="2023" name="Mol. Biol. Evol.">
        <title>Third-Generation Sequencing Reveals the Adaptive Role of the Epigenome in Three Deep-Sea Polychaetes.</title>
        <authorList>
            <person name="Perez M."/>
            <person name="Aroh O."/>
            <person name="Sun Y."/>
            <person name="Lan Y."/>
            <person name="Juniper S.K."/>
            <person name="Young C.R."/>
            <person name="Angers B."/>
            <person name="Qian P.Y."/>
        </authorList>
    </citation>
    <scope>NUCLEOTIDE SEQUENCE</scope>
    <source>
        <strain evidence="17">R07B-5</strain>
    </source>
</reference>
<keyword evidence="11 14" id="KW-0175">Coiled coil</keyword>
<evidence type="ECO:0000313" key="17">
    <source>
        <dbReference type="EMBL" id="KAK2159705.1"/>
    </source>
</evidence>
<evidence type="ECO:0000259" key="16">
    <source>
        <dbReference type="PROSITE" id="PS50245"/>
    </source>
</evidence>
<gene>
    <name evidence="17" type="ORF">NP493_1698g00013</name>
</gene>
<dbReference type="SUPFAM" id="SSF74924">
    <property type="entry name" value="Cap-Gly domain"/>
    <property type="match status" value="1"/>
</dbReference>
<dbReference type="GO" id="GO:0051301">
    <property type="term" value="P:cell division"/>
    <property type="evidence" value="ECO:0007669"/>
    <property type="project" value="UniProtKB-KW"/>
</dbReference>
<keyword evidence="9" id="KW-0498">Mitosis</keyword>
<evidence type="ECO:0000256" key="11">
    <source>
        <dbReference type="ARBA" id="ARBA00023054"/>
    </source>
</evidence>
<dbReference type="InterPro" id="IPR022157">
    <property type="entry name" value="Dynactin"/>
</dbReference>
<evidence type="ECO:0000256" key="14">
    <source>
        <dbReference type="SAM" id="Coils"/>
    </source>
</evidence>
<protein>
    <recommendedName>
        <fullName evidence="5">Dynactin subunit 1</fullName>
    </recommendedName>
</protein>
<dbReference type="Pfam" id="PF12455">
    <property type="entry name" value="Dynactin"/>
    <property type="match status" value="1"/>
</dbReference>
<keyword evidence="6" id="KW-0963">Cytoplasm</keyword>
<keyword evidence="7" id="KW-0132">Cell division</keyword>
<dbReference type="GO" id="GO:0030424">
    <property type="term" value="C:axon"/>
    <property type="evidence" value="ECO:0007669"/>
    <property type="project" value="TreeGrafter"/>
</dbReference>